<evidence type="ECO:0000256" key="1">
    <source>
        <dbReference type="ARBA" id="ARBA00004429"/>
    </source>
</evidence>
<evidence type="ECO:0000256" key="5">
    <source>
        <dbReference type="ARBA" id="ARBA00022692"/>
    </source>
</evidence>
<comment type="caution">
    <text evidence="9">Lacks conserved residue(s) required for the propagation of feature annotation.</text>
</comment>
<dbReference type="GO" id="GO:0005886">
    <property type="term" value="C:plasma membrane"/>
    <property type="evidence" value="ECO:0007669"/>
    <property type="project" value="UniProtKB-SubCell"/>
</dbReference>
<comment type="subunit">
    <text evidence="9">The complex comprises the extracytoplasmic solute receptor protein and the two transmembrane proteins.</text>
</comment>
<organism evidence="11 12">
    <name type="scientific">Microbaculum marinum</name>
    <dbReference type="NCBI Taxonomy" id="1764581"/>
    <lineage>
        <taxon>Bacteria</taxon>
        <taxon>Pseudomonadati</taxon>
        <taxon>Pseudomonadota</taxon>
        <taxon>Alphaproteobacteria</taxon>
        <taxon>Hyphomicrobiales</taxon>
        <taxon>Tepidamorphaceae</taxon>
        <taxon>Microbaculum</taxon>
    </lineage>
</organism>
<protein>
    <recommendedName>
        <fullName evidence="9">TRAP transporter small permease protein</fullName>
    </recommendedName>
</protein>
<dbReference type="GO" id="GO:0015740">
    <property type="term" value="P:C4-dicarboxylate transport"/>
    <property type="evidence" value="ECO:0007669"/>
    <property type="project" value="TreeGrafter"/>
</dbReference>
<comment type="subcellular location">
    <subcellularLocation>
        <location evidence="1 9">Cell inner membrane</location>
        <topology evidence="1 9">Multi-pass membrane protein</topology>
    </subcellularLocation>
</comment>
<dbReference type="Proteomes" id="UP001378188">
    <property type="component" value="Unassembled WGS sequence"/>
</dbReference>
<dbReference type="Pfam" id="PF04290">
    <property type="entry name" value="DctQ"/>
    <property type="match status" value="1"/>
</dbReference>
<dbReference type="InterPro" id="IPR007387">
    <property type="entry name" value="TRAP_DctQ"/>
</dbReference>
<feature type="domain" description="Tripartite ATP-independent periplasmic transporters DctQ component" evidence="10">
    <location>
        <begin position="29"/>
        <end position="155"/>
    </location>
</feature>
<keyword evidence="5 9" id="KW-0812">Transmembrane</keyword>
<evidence type="ECO:0000256" key="3">
    <source>
        <dbReference type="ARBA" id="ARBA00022475"/>
    </source>
</evidence>
<dbReference type="GO" id="GO:0022857">
    <property type="term" value="F:transmembrane transporter activity"/>
    <property type="evidence" value="ECO:0007669"/>
    <property type="project" value="UniProtKB-UniRule"/>
</dbReference>
<accession>A0AAW9RWQ0</accession>
<dbReference type="AlphaFoldDB" id="A0AAW9RWQ0"/>
<evidence type="ECO:0000256" key="4">
    <source>
        <dbReference type="ARBA" id="ARBA00022519"/>
    </source>
</evidence>
<evidence type="ECO:0000256" key="7">
    <source>
        <dbReference type="ARBA" id="ARBA00023136"/>
    </source>
</evidence>
<dbReference type="EMBL" id="JAZHOF010000007">
    <property type="protein sequence ID" value="MEJ8573394.1"/>
    <property type="molecule type" value="Genomic_DNA"/>
</dbReference>
<dbReference type="InterPro" id="IPR055348">
    <property type="entry name" value="DctQ"/>
</dbReference>
<keyword evidence="12" id="KW-1185">Reference proteome</keyword>
<evidence type="ECO:0000256" key="8">
    <source>
        <dbReference type="ARBA" id="ARBA00038436"/>
    </source>
</evidence>
<dbReference type="RefSeq" id="WP_340331085.1">
    <property type="nucleotide sequence ID" value="NZ_JAZHOF010000007.1"/>
</dbReference>
<evidence type="ECO:0000256" key="2">
    <source>
        <dbReference type="ARBA" id="ARBA00022448"/>
    </source>
</evidence>
<evidence type="ECO:0000256" key="9">
    <source>
        <dbReference type="RuleBase" id="RU369079"/>
    </source>
</evidence>
<keyword evidence="3" id="KW-1003">Cell membrane</keyword>
<sequence>MRSVRLEGVYRTVTTALAILAGIILCAIALAIPVDVTLRACCSSAIFGLGDLTEHGIAAATFLGAPWVLCKNAHVAVDIFVNRLSEQSRNRLDVIVNLIGAAVSAVFFWYVLQALIIAASRGSMVRGIIVVPEWLTFLSPTVSGALLAIGFLLRIGVSARTCHAPGL</sequence>
<dbReference type="PANTHER" id="PTHR35011">
    <property type="entry name" value="2,3-DIKETO-L-GULONATE TRAP TRANSPORTER SMALL PERMEASE PROTEIN YIAM"/>
    <property type="match status" value="1"/>
</dbReference>
<evidence type="ECO:0000256" key="6">
    <source>
        <dbReference type="ARBA" id="ARBA00022989"/>
    </source>
</evidence>
<keyword evidence="4 9" id="KW-0997">Cell inner membrane</keyword>
<evidence type="ECO:0000259" key="10">
    <source>
        <dbReference type="Pfam" id="PF04290"/>
    </source>
</evidence>
<evidence type="ECO:0000313" key="12">
    <source>
        <dbReference type="Proteomes" id="UP001378188"/>
    </source>
</evidence>
<feature type="transmembrane region" description="Helical" evidence="9">
    <location>
        <begin position="12"/>
        <end position="34"/>
    </location>
</feature>
<comment type="caution">
    <text evidence="11">The sequence shown here is derived from an EMBL/GenBank/DDBJ whole genome shotgun (WGS) entry which is preliminary data.</text>
</comment>
<feature type="transmembrane region" description="Helical" evidence="9">
    <location>
        <begin position="137"/>
        <end position="157"/>
    </location>
</feature>
<comment type="similarity">
    <text evidence="8 9">Belongs to the TRAP transporter small permease family.</text>
</comment>
<reference evidence="11 12" key="1">
    <citation type="submission" date="2024-02" db="EMBL/GenBank/DDBJ databases">
        <title>Genome analysis and characterization of Microbaculum marinisediminis sp. nov., isolated from marine sediment.</title>
        <authorList>
            <person name="Du Z.-J."/>
            <person name="Ye Y.-Q."/>
            <person name="Zhang Z.-R."/>
            <person name="Yuan S.-M."/>
            <person name="Zhang X.-Y."/>
        </authorList>
    </citation>
    <scope>NUCLEOTIDE SEQUENCE [LARGE SCALE GENOMIC DNA]</scope>
    <source>
        <strain evidence="11 12">SDUM1044001</strain>
    </source>
</reference>
<dbReference type="PANTHER" id="PTHR35011:SF2">
    <property type="entry name" value="2,3-DIKETO-L-GULONATE TRAP TRANSPORTER SMALL PERMEASE PROTEIN YIAM"/>
    <property type="match status" value="1"/>
</dbReference>
<feature type="transmembrane region" description="Helical" evidence="9">
    <location>
        <begin position="94"/>
        <end position="117"/>
    </location>
</feature>
<proteinExistence type="inferred from homology"/>
<gene>
    <name evidence="11" type="ORF">V3328_18035</name>
</gene>
<evidence type="ECO:0000313" key="11">
    <source>
        <dbReference type="EMBL" id="MEJ8573394.1"/>
    </source>
</evidence>
<keyword evidence="7 9" id="KW-0472">Membrane</keyword>
<comment type="function">
    <text evidence="9">Part of the tripartite ATP-independent periplasmic (TRAP) transport system.</text>
</comment>
<keyword evidence="6 9" id="KW-1133">Transmembrane helix</keyword>
<name>A0AAW9RWQ0_9HYPH</name>
<keyword evidence="2 9" id="KW-0813">Transport</keyword>